<evidence type="ECO:0000313" key="2">
    <source>
        <dbReference type="EMBL" id="VTJ52998.1"/>
    </source>
</evidence>
<comment type="caution">
    <text evidence="2">The sequence shown here is derived from an EMBL/GenBank/DDBJ whole genome shotgun (WGS) entry which is preliminary data.</text>
</comment>
<feature type="compositionally biased region" description="Basic and acidic residues" evidence="1">
    <location>
        <begin position="16"/>
        <end position="25"/>
    </location>
</feature>
<dbReference type="Proteomes" id="UP000335636">
    <property type="component" value="Unassembled WGS sequence"/>
</dbReference>
<evidence type="ECO:0000313" key="3">
    <source>
        <dbReference type="Proteomes" id="UP000335636"/>
    </source>
</evidence>
<protein>
    <submittedName>
        <fullName evidence="2">Uncharacterized protein</fullName>
    </submittedName>
</protein>
<evidence type="ECO:0000256" key="1">
    <source>
        <dbReference type="SAM" id="MobiDB-lite"/>
    </source>
</evidence>
<feature type="region of interest" description="Disordered" evidence="1">
    <location>
        <begin position="1"/>
        <end position="25"/>
    </location>
</feature>
<sequence length="109" mass="12133">LEKRGRVHNEGGPGARKAEKVRDPRDELQLHTMPSLSEFRLVDSRPLGITIVETRGQQTMSSSFLILLDLKESFFCSALEDPRAEKPVQLEDPHGCGCHLLLSGSIVRP</sequence>
<dbReference type="AlphaFoldDB" id="A0A5E4A799"/>
<accession>A0A5E4A799</accession>
<keyword evidence="3" id="KW-1185">Reference proteome</keyword>
<dbReference type="EMBL" id="CABDUW010000024">
    <property type="protein sequence ID" value="VTJ52998.1"/>
    <property type="molecule type" value="Genomic_DNA"/>
</dbReference>
<organism evidence="2 3">
    <name type="scientific">Marmota monax</name>
    <name type="common">Woodchuck</name>
    <dbReference type="NCBI Taxonomy" id="9995"/>
    <lineage>
        <taxon>Eukaryota</taxon>
        <taxon>Metazoa</taxon>
        <taxon>Chordata</taxon>
        <taxon>Craniata</taxon>
        <taxon>Vertebrata</taxon>
        <taxon>Euteleostomi</taxon>
        <taxon>Mammalia</taxon>
        <taxon>Eutheria</taxon>
        <taxon>Euarchontoglires</taxon>
        <taxon>Glires</taxon>
        <taxon>Rodentia</taxon>
        <taxon>Sciuromorpha</taxon>
        <taxon>Sciuridae</taxon>
        <taxon>Xerinae</taxon>
        <taxon>Marmotini</taxon>
        <taxon>Marmota</taxon>
    </lineage>
</organism>
<proteinExistence type="predicted"/>
<reference evidence="2" key="1">
    <citation type="submission" date="2019-04" db="EMBL/GenBank/DDBJ databases">
        <authorList>
            <person name="Alioto T."/>
            <person name="Alioto T."/>
        </authorList>
    </citation>
    <scope>NUCLEOTIDE SEQUENCE [LARGE SCALE GENOMIC DNA]</scope>
</reference>
<name>A0A5E4A799_MARMO</name>
<gene>
    <name evidence="2" type="ORF">MONAX_5E006875</name>
</gene>
<feature type="non-terminal residue" evidence="2">
    <location>
        <position position="1"/>
    </location>
</feature>